<protein>
    <recommendedName>
        <fullName evidence="5">General stress protein 17M-like domain-containing protein</fullName>
    </recommendedName>
</protein>
<sequence length="122" mass="12537">MKERNILAGFQTVEAAEKAANSLRQAGFDTIQIAHIGQYPGDGIEQITNPVTGEIPSLAALTEAGDFPTGRDASVLAAAGPDASGMADRGDVGLGNILLTAVVPENRGDEAVQIIRSHGGEI</sequence>
<evidence type="ECO:0000313" key="1">
    <source>
        <dbReference type="EMBL" id="QQE74431.1"/>
    </source>
</evidence>
<name>A0A7T5JNS8_9BACL</name>
<dbReference type="Proteomes" id="UP000677234">
    <property type="component" value="Chromosome"/>
</dbReference>
<reference evidence="1 3" key="1">
    <citation type="submission" date="2020-12" db="EMBL/GenBank/DDBJ databases">
        <title>strain FJAT-54423T represents a novel species of the genus Brevibacillus.</title>
        <authorList>
            <person name="Tang R."/>
        </authorList>
    </citation>
    <scope>NUCLEOTIDE SEQUENCE [LARGE SCALE GENOMIC DNA]</scope>
    <source>
        <strain evidence="1 3">FJAT-54423</strain>
    </source>
</reference>
<dbReference type="Proteomes" id="UP000595847">
    <property type="component" value="Chromosome"/>
</dbReference>
<keyword evidence="4" id="KW-1185">Reference proteome</keyword>
<accession>A0A7T5JNS8</accession>
<dbReference type="AlphaFoldDB" id="A0A7T5JNS8"/>
<reference evidence="2" key="2">
    <citation type="submission" date="2021-04" db="EMBL/GenBank/DDBJ databases">
        <title>Brevibacillus composti FJAT-54423, complete genome.</title>
        <authorList>
            <person name="Tang R."/>
        </authorList>
    </citation>
    <scope>NUCLEOTIDE SEQUENCE</scope>
    <source>
        <strain evidence="2">FJAT-54424</strain>
    </source>
</reference>
<proteinExistence type="predicted"/>
<dbReference type="EMBL" id="CP066308">
    <property type="protein sequence ID" value="QQE74431.1"/>
    <property type="molecule type" value="Genomic_DNA"/>
</dbReference>
<dbReference type="RefSeq" id="WP_198828011.1">
    <property type="nucleotide sequence ID" value="NZ_CP066308.1"/>
</dbReference>
<evidence type="ECO:0008006" key="5">
    <source>
        <dbReference type="Google" id="ProtNLM"/>
    </source>
</evidence>
<organism evidence="1 3">
    <name type="scientific">Brevibacillus composti</name>
    <dbReference type="NCBI Taxonomy" id="2796470"/>
    <lineage>
        <taxon>Bacteria</taxon>
        <taxon>Bacillati</taxon>
        <taxon>Bacillota</taxon>
        <taxon>Bacilli</taxon>
        <taxon>Bacillales</taxon>
        <taxon>Paenibacillaceae</taxon>
        <taxon>Brevibacillus</taxon>
    </lineage>
</organism>
<evidence type="ECO:0000313" key="3">
    <source>
        <dbReference type="Proteomes" id="UP000595847"/>
    </source>
</evidence>
<evidence type="ECO:0000313" key="4">
    <source>
        <dbReference type="Proteomes" id="UP000677234"/>
    </source>
</evidence>
<evidence type="ECO:0000313" key="2">
    <source>
        <dbReference type="EMBL" id="QUO41513.1"/>
    </source>
</evidence>
<dbReference type="KEGG" id="bcop:JD108_21945"/>
<gene>
    <name evidence="1" type="ORF">JD108_21945</name>
    <name evidence="2" type="ORF">KDJ56_21880</name>
</gene>
<dbReference type="EMBL" id="CP073708">
    <property type="protein sequence ID" value="QUO41513.1"/>
    <property type="molecule type" value="Genomic_DNA"/>
</dbReference>